<organism evidence="1 2">
    <name type="scientific">Setaria digitata</name>
    <dbReference type="NCBI Taxonomy" id="48799"/>
    <lineage>
        <taxon>Eukaryota</taxon>
        <taxon>Metazoa</taxon>
        <taxon>Ecdysozoa</taxon>
        <taxon>Nematoda</taxon>
        <taxon>Chromadorea</taxon>
        <taxon>Rhabditida</taxon>
        <taxon>Spirurina</taxon>
        <taxon>Spiruromorpha</taxon>
        <taxon>Filarioidea</taxon>
        <taxon>Setariidae</taxon>
        <taxon>Setaria</taxon>
    </lineage>
</organism>
<sequence length="109" mass="11802">MTRVSRHAHGLWGESILTDLTPCLGNISTLNTTRQDLTARSRCATILPPLHTSFAAGNGTIVCPQTQKLCCWRVPTRDCHTGQSLPLSAMGRPHRGALAFLIASRLPAK</sequence>
<accession>A0A915PMD9</accession>
<evidence type="ECO:0000313" key="1">
    <source>
        <dbReference type="Proteomes" id="UP000887581"/>
    </source>
</evidence>
<dbReference type="Proteomes" id="UP000887581">
    <property type="component" value="Unplaced"/>
</dbReference>
<name>A0A915PMD9_9BILA</name>
<keyword evidence="1" id="KW-1185">Reference proteome</keyword>
<dbReference type="AlphaFoldDB" id="A0A915PMD9"/>
<reference evidence="2" key="1">
    <citation type="submission" date="2022-11" db="UniProtKB">
        <authorList>
            <consortium name="WormBaseParasite"/>
        </authorList>
    </citation>
    <scope>IDENTIFICATION</scope>
</reference>
<dbReference type="WBParaSite" id="sdigi.contig26.g2105.t1">
    <property type="protein sequence ID" value="sdigi.contig26.g2105.t1"/>
    <property type="gene ID" value="sdigi.contig26.g2105"/>
</dbReference>
<proteinExistence type="predicted"/>
<protein>
    <submittedName>
        <fullName evidence="2">Uncharacterized protein</fullName>
    </submittedName>
</protein>
<evidence type="ECO:0000313" key="2">
    <source>
        <dbReference type="WBParaSite" id="sdigi.contig26.g2105.t1"/>
    </source>
</evidence>